<organism evidence="2 3">
    <name type="scientific">Luteibacter rhizovicinus</name>
    <dbReference type="NCBI Taxonomy" id="242606"/>
    <lineage>
        <taxon>Bacteria</taxon>
        <taxon>Pseudomonadati</taxon>
        <taxon>Pseudomonadota</taxon>
        <taxon>Gammaproteobacteria</taxon>
        <taxon>Lysobacterales</taxon>
        <taxon>Rhodanobacteraceae</taxon>
        <taxon>Luteibacter</taxon>
    </lineage>
</organism>
<dbReference type="EMBL" id="SMCS01000003">
    <property type="protein sequence ID" value="TCV94649.1"/>
    <property type="molecule type" value="Genomic_DNA"/>
</dbReference>
<accession>A0A4V2W490</accession>
<dbReference type="Proteomes" id="UP000295645">
    <property type="component" value="Unassembled WGS sequence"/>
</dbReference>
<dbReference type="RefSeq" id="WP_132143157.1">
    <property type="nucleotide sequence ID" value="NZ_SMCS01000003.1"/>
</dbReference>
<dbReference type="AlphaFoldDB" id="A0A4V2W490"/>
<evidence type="ECO:0000313" key="2">
    <source>
        <dbReference type="EMBL" id="TCV94649.1"/>
    </source>
</evidence>
<feature type="region of interest" description="Disordered" evidence="1">
    <location>
        <begin position="67"/>
        <end position="87"/>
    </location>
</feature>
<dbReference type="OrthoDB" id="9794260at2"/>
<protein>
    <recommendedName>
        <fullName evidence="4">DprA winged helix domain-containing protein</fullName>
    </recommendedName>
</protein>
<gene>
    <name evidence="2" type="ORF">EC912_103134</name>
</gene>
<sequence length="87" mass="9569">MTDARQALFDIERQIVDYLQGHPCAADSVRGIREWWLGNDTEVDIALVEQALGQLLVQGRVTRVSLPDGSSLYTGPSSDTPADPTRQ</sequence>
<keyword evidence="3" id="KW-1185">Reference proteome</keyword>
<comment type="caution">
    <text evidence="2">The sequence shown here is derived from an EMBL/GenBank/DDBJ whole genome shotgun (WGS) entry which is preliminary data.</text>
</comment>
<feature type="compositionally biased region" description="Polar residues" evidence="1">
    <location>
        <begin position="71"/>
        <end position="80"/>
    </location>
</feature>
<proteinExistence type="predicted"/>
<reference evidence="2 3" key="1">
    <citation type="submission" date="2019-03" db="EMBL/GenBank/DDBJ databases">
        <title>Above-ground endophytic microbial communities from plants in different locations in the United States.</title>
        <authorList>
            <person name="Frank C."/>
        </authorList>
    </citation>
    <scope>NUCLEOTIDE SEQUENCE [LARGE SCALE GENOMIC DNA]</scope>
    <source>
        <strain evidence="2 3">LP_13_YM</strain>
    </source>
</reference>
<evidence type="ECO:0000256" key="1">
    <source>
        <dbReference type="SAM" id="MobiDB-lite"/>
    </source>
</evidence>
<evidence type="ECO:0000313" key="3">
    <source>
        <dbReference type="Proteomes" id="UP000295645"/>
    </source>
</evidence>
<evidence type="ECO:0008006" key="4">
    <source>
        <dbReference type="Google" id="ProtNLM"/>
    </source>
</evidence>
<name>A0A4V2W490_9GAMM</name>